<dbReference type="EMBL" id="GG700657">
    <property type="protein sequence ID" value="EGD91453.2"/>
    <property type="molecule type" value="Genomic_DNA"/>
</dbReference>
<name>F2SYL6_TRIRC</name>
<dbReference type="STRING" id="559305.F2SYL6"/>
<dbReference type="AlphaFoldDB" id="F2SYL6"/>
<dbReference type="InterPro" id="IPR037175">
    <property type="entry name" value="KFase_sf"/>
</dbReference>
<organism evidence="2 3">
    <name type="scientific">Trichophyton rubrum (strain ATCC MYA-4607 / CBS 118892)</name>
    <name type="common">Athlete's foot fungus</name>
    <dbReference type="NCBI Taxonomy" id="559305"/>
    <lineage>
        <taxon>Eukaryota</taxon>
        <taxon>Fungi</taxon>
        <taxon>Dikarya</taxon>
        <taxon>Ascomycota</taxon>
        <taxon>Pezizomycotina</taxon>
        <taxon>Eurotiomycetes</taxon>
        <taxon>Eurotiomycetidae</taxon>
        <taxon>Onygenales</taxon>
        <taxon>Arthrodermataceae</taxon>
        <taxon>Trichophyton</taxon>
    </lineage>
</organism>
<dbReference type="OrthoDB" id="5396at2759"/>
<evidence type="ECO:0008006" key="4">
    <source>
        <dbReference type="Google" id="ProtNLM"/>
    </source>
</evidence>
<sequence length="368" mass="41289">MSVRERVSQVAGIMEPGWKSPNELPWDPDNTKFPTRKNLPDIPGAPKGAAWVWGKDDSIGRLNLLTPARVKAAATEIKTGQLVPLDLPFNVPETPGFAREKFVHTIKTIVEGIAYDDIYEFNTQCGTQWDGFRHFAHLASAKFYNGIKGEDIVGPNANNKCSIHHWAEHGIAGRGVLLDYRSYAKANGIDYDPYSAHAITYEDLVKCGRAQGIDIRPEAQGGDIKVGDILLIRSGWVESYHERSPEERKDLALRPHSAGPDDGQKYAGVAQEDDMLDWLHDCYFAAVAGDAPAFERWPTPVSYYLHEYILALWGMPLGEMWDLERLAKKCRETGRWFFFLTSAPFNVLGELHAKFYVLLFTSRIIPPG</sequence>
<dbReference type="GeneID" id="10371650"/>
<accession>F2SYL6</accession>
<dbReference type="HOGENOM" id="CLU_030671_1_0_1"/>
<reference evidence="3" key="1">
    <citation type="journal article" date="2012" name="MBio">
        <title>Comparative genome analysis of Trichophyton rubrum and related dermatophytes reveals candidate genes involved in infection.</title>
        <authorList>
            <person name="Martinez D.A."/>
            <person name="Oliver B.G."/>
            <person name="Graeser Y."/>
            <person name="Goldberg J.M."/>
            <person name="Li W."/>
            <person name="Martinez-Rossi N.M."/>
            <person name="Monod M."/>
            <person name="Shelest E."/>
            <person name="Barton R.C."/>
            <person name="Birch E."/>
            <person name="Brakhage A.A."/>
            <person name="Chen Z."/>
            <person name="Gurr S.J."/>
            <person name="Heiman D."/>
            <person name="Heitman J."/>
            <person name="Kosti I."/>
            <person name="Rossi A."/>
            <person name="Saif S."/>
            <person name="Samalova M."/>
            <person name="Saunders C.W."/>
            <person name="Shea T."/>
            <person name="Summerbell R.C."/>
            <person name="Xu J."/>
            <person name="Young S."/>
            <person name="Zeng Q."/>
            <person name="Birren B.W."/>
            <person name="Cuomo C.A."/>
            <person name="White T.C."/>
        </authorList>
    </citation>
    <scope>NUCLEOTIDE SEQUENCE [LARGE SCALE GENOMIC DNA]</scope>
    <source>
        <strain evidence="3">ATCC MYA-4607 / CBS 118892</strain>
    </source>
</reference>
<protein>
    <recommendedName>
        <fullName evidence="4">Cyclase</fullName>
    </recommendedName>
</protein>
<keyword evidence="3" id="KW-1185">Reference proteome</keyword>
<dbReference type="VEuPathDB" id="FungiDB:TERG_07673"/>
<evidence type="ECO:0000313" key="2">
    <source>
        <dbReference type="EMBL" id="EGD91453.2"/>
    </source>
</evidence>
<dbReference type="SUPFAM" id="SSF102198">
    <property type="entry name" value="Putative cyclase"/>
    <property type="match status" value="1"/>
</dbReference>
<proteinExistence type="inferred from homology"/>
<evidence type="ECO:0000313" key="3">
    <source>
        <dbReference type="Proteomes" id="UP000008864"/>
    </source>
</evidence>
<dbReference type="OMA" id="TGWWTRF"/>
<dbReference type="RefSeq" id="XP_003232055.2">
    <property type="nucleotide sequence ID" value="XM_003232007.2"/>
</dbReference>
<comment type="similarity">
    <text evidence="1">Belongs to the Cyclase 1 superfamily.</text>
</comment>
<dbReference type="InterPro" id="IPR007325">
    <property type="entry name" value="KFase/CYL"/>
</dbReference>
<dbReference type="Gene3D" id="3.50.30.50">
    <property type="entry name" value="Putative cyclase"/>
    <property type="match status" value="1"/>
</dbReference>
<dbReference type="InParanoid" id="F2SYL6"/>
<dbReference type="Pfam" id="PF04199">
    <property type="entry name" value="Cyclase"/>
    <property type="match status" value="1"/>
</dbReference>
<dbReference type="PANTHER" id="PTHR34861:SF10">
    <property type="entry name" value="CYCLASE"/>
    <property type="match status" value="1"/>
</dbReference>
<dbReference type="GO" id="GO:0019441">
    <property type="term" value="P:L-tryptophan catabolic process to kynurenine"/>
    <property type="evidence" value="ECO:0007669"/>
    <property type="project" value="InterPro"/>
</dbReference>
<gene>
    <name evidence="2" type="ORF">TERG_07673</name>
</gene>
<dbReference type="Proteomes" id="UP000008864">
    <property type="component" value="Unassembled WGS sequence"/>
</dbReference>
<evidence type="ECO:0000256" key="1">
    <source>
        <dbReference type="ARBA" id="ARBA00007865"/>
    </source>
</evidence>
<dbReference type="PANTHER" id="PTHR34861">
    <property type="match status" value="1"/>
</dbReference>
<dbReference type="GO" id="GO:0004061">
    <property type="term" value="F:arylformamidase activity"/>
    <property type="evidence" value="ECO:0007669"/>
    <property type="project" value="InterPro"/>
</dbReference>
<dbReference type="eggNOG" id="ENOG502QTM1">
    <property type="taxonomic scope" value="Eukaryota"/>
</dbReference>